<dbReference type="InterPro" id="IPR004902">
    <property type="entry name" value="Rhabdo_ncap_2"/>
</dbReference>
<reference evidence="16 17" key="1">
    <citation type="submission" date="2013-07" db="EMBL/GenBank/DDBJ databases">
        <title>Molecular features of low and high pathogenic clones of VHSV Ib isolates.</title>
        <authorList>
            <person name="Ito T."/>
            <person name="Kurita J."/>
            <person name="Mori K."/>
            <person name="Skall H.F."/>
            <person name="Lorenzen N."/>
            <person name="Einer-Jensen K."/>
            <person name="Vendramin N."/>
            <person name="Olesen N.J."/>
        </authorList>
    </citation>
    <scope>NUCLEOTIDE SEQUENCE [LARGE SCALE GENOMIC DNA]</scope>
    <source>
        <strain evidence="16">SE-SVA-14-3D</strain>
    </source>
</reference>
<dbReference type="GO" id="GO:0003723">
    <property type="term" value="F:RNA binding"/>
    <property type="evidence" value="ECO:0007669"/>
    <property type="project" value="UniProtKB-UniRule"/>
</dbReference>
<feature type="compositionally biased region" description="Acidic residues" evidence="15">
    <location>
        <begin position="391"/>
        <end position="404"/>
    </location>
</feature>
<dbReference type="GO" id="GO:1990904">
    <property type="term" value="C:ribonucleoprotein complex"/>
    <property type="evidence" value="ECO:0007669"/>
    <property type="project" value="UniProtKB-UniRule"/>
</dbReference>
<evidence type="ECO:0000256" key="7">
    <source>
        <dbReference type="ARBA" id="ARBA00022884"/>
    </source>
</evidence>
<dbReference type="EMBL" id="AB839745">
    <property type="protein sequence ID" value="BAP15932.1"/>
    <property type="molecule type" value="Viral_cRNA"/>
</dbReference>
<organism evidence="16 17">
    <name type="scientific">Viral hemorrhagic septicemia virus</name>
    <dbReference type="NCBI Taxonomy" id="11287"/>
    <lineage>
        <taxon>Viruses</taxon>
        <taxon>Riboviria</taxon>
        <taxon>Orthornavirae</taxon>
        <taxon>Negarnaviricota</taxon>
        <taxon>Haploviricotina</taxon>
        <taxon>Monjiviricetes</taxon>
        <taxon>Mononegavirales</taxon>
        <taxon>Rhabdoviridae</taxon>
        <taxon>Gammarhabdovirinae</taxon>
        <taxon>Novirhabdovirus</taxon>
        <taxon>Novirhabdovirus piscine</taxon>
    </lineage>
</organism>
<dbReference type="GO" id="GO:0019013">
    <property type="term" value="C:viral nucleocapsid"/>
    <property type="evidence" value="ECO:0007669"/>
    <property type="project" value="UniProtKB-UniRule"/>
</dbReference>
<evidence type="ECO:0000256" key="5">
    <source>
        <dbReference type="ARBA" id="ARBA00022561"/>
    </source>
</evidence>
<evidence type="ECO:0000256" key="9">
    <source>
        <dbReference type="ARBA" id="ARBA00023200"/>
    </source>
</evidence>
<evidence type="ECO:0000256" key="13">
    <source>
        <dbReference type="ARBA" id="ARBA00033344"/>
    </source>
</evidence>
<keyword evidence="7 14" id="KW-0694">RNA-binding</keyword>
<comment type="subunit">
    <text evidence="12 14">Homomultimerizes to form the nucleocapsid. Binds to viral genomic RNA.</text>
</comment>
<sequence length="404" mass="44070">MEGGIRAAFSGLNDVRIDPTGGEGRVLVPGEVELIVYVGGFGKEDGKVIVDALSALGGPQTVQALSVLLSYVLQGNTQEDLGMKCKVLTDMGFKVTQAARATSIEAGIMMPMRELALTVNDDNLMEIVKGTLMTCSLLTKYSVDKMIKYITKKLGELADTQGVGELQHFTADKAAIRKLAGCVRPGQKITKALYAFILTEIADPTTQSRARAMGALRLNGTGMTMIGLFTQAANNLGIAPAKLLEDLCMESLVESARRIIQLMRQVSEAKSIQERYAIMMSRMLGESYYKSYGLNDNSKISYILSQISGKYAVDSLEGLEGIKVTEKFREFAELVAEVLVDKYERIGEDSTEVSDVIREAARQHARRTSARPEPKARNFRSSTGRGKEQETEGSDDDDYPGDSD</sequence>
<proteinExistence type="inferred from homology"/>
<feature type="region of interest" description="Disordered" evidence="15">
    <location>
        <begin position="360"/>
        <end position="404"/>
    </location>
</feature>
<dbReference type="GO" id="GO:0019029">
    <property type="term" value="C:helical viral capsid"/>
    <property type="evidence" value="ECO:0007669"/>
    <property type="project" value="UniProtKB-UniRule"/>
</dbReference>
<protein>
    <recommendedName>
        <fullName evidence="2 14">Nucleoprotein</fullName>
        <shortName evidence="14">NP</shortName>
        <shortName evidence="14">Protein N</shortName>
    </recommendedName>
    <alternativeName>
        <fullName evidence="13 14">Nucleocapsid protein</fullName>
    </alternativeName>
</protein>
<keyword evidence="3 14" id="KW-1139">Helical capsid protein</keyword>
<accession>A0A068Q647</accession>
<evidence type="ECO:0000256" key="2">
    <source>
        <dbReference type="ARBA" id="ARBA00014389"/>
    </source>
</evidence>
<gene>
    <name evidence="16" type="primary">N</name>
</gene>
<keyword evidence="4" id="KW-0597">Phosphoprotein</keyword>
<evidence type="ECO:0000256" key="8">
    <source>
        <dbReference type="ARBA" id="ARBA00023086"/>
    </source>
</evidence>
<evidence type="ECO:0000256" key="15">
    <source>
        <dbReference type="SAM" id="MobiDB-lite"/>
    </source>
</evidence>
<dbReference type="GO" id="GO:0030430">
    <property type="term" value="C:host cell cytoplasm"/>
    <property type="evidence" value="ECO:0007669"/>
    <property type="project" value="UniProtKB-SubCell"/>
</dbReference>
<dbReference type="Pfam" id="PF03216">
    <property type="entry name" value="Rhabdo_ncap_2"/>
    <property type="match status" value="1"/>
</dbReference>
<evidence type="ECO:0000256" key="14">
    <source>
        <dbReference type="RuleBase" id="RU369108"/>
    </source>
</evidence>
<evidence type="ECO:0000256" key="11">
    <source>
        <dbReference type="ARBA" id="ARBA00024952"/>
    </source>
</evidence>
<evidence type="ECO:0000256" key="12">
    <source>
        <dbReference type="ARBA" id="ARBA00025952"/>
    </source>
</evidence>
<comment type="subcellular location">
    <subcellularLocation>
        <location evidence="14">Virion</location>
    </subcellularLocation>
    <subcellularLocation>
        <location evidence="14">Host cytoplasm</location>
    </subcellularLocation>
</comment>
<evidence type="ECO:0000256" key="6">
    <source>
        <dbReference type="ARBA" id="ARBA00022844"/>
    </source>
</evidence>
<keyword evidence="10 14" id="KW-0687">Ribonucleoprotein</keyword>
<evidence type="ECO:0000256" key="1">
    <source>
        <dbReference type="ARBA" id="ARBA00005242"/>
    </source>
</evidence>
<evidence type="ECO:0000313" key="16">
    <source>
        <dbReference type="EMBL" id="BAP15932.1"/>
    </source>
</evidence>
<comment type="similarity">
    <text evidence="1 14">Belongs to the novirhabdovirus nucleocapsid protein family.</text>
</comment>
<evidence type="ECO:0000256" key="3">
    <source>
        <dbReference type="ARBA" id="ARBA00022497"/>
    </source>
</evidence>
<evidence type="ECO:0000313" key="17">
    <source>
        <dbReference type="Proteomes" id="UP000134365"/>
    </source>
</evidence>
<evidence type="ECO:0000256" key="4">
    <source>
        <dbReference type="ARBA" id="ARBA00022553"/>
    </source>
</evidence>
<keyword evidence="9 14" id="KW-1035">Host cytoplasm</keyword>
<dbReference type="Proteomes" id="UP000134365">
    <property type="component" value="Genome"/>
</dbReference>
<name>A0A068Q647_9RHAB</name>
<comment type="function">
    <text evidence="14">Encapsidates the genome, protecting it from nucleases. The encapsidated genomic RNA is termed the nucleocapsid (NC) and serves as template for viral transcription and replication.</text>
</comment>
<keyword evidence="6 14" id="KW-0946">Virion</keyword>
<keyword evidence="5 14" id="KW-0167">Capsid protein</keyword>
<evidence type="ECO:0000256" key="10">
    <source>
        <dbReference type="ARBA" id="ARBA00023274"/>
    </source>
</evidence>
<comment type="function">
    <text evidence="11">Encapsidates the genome, protecting it from nucleases. If expressed without protein P it binds non-specifically RNA and therefore can bind it's own mRNA. Interaction with protein P abolishes any non-specific RNA binding, and prevents phosphorylation. The soluble N-P complex encapsidates specifically the genomic RNA, with protein N protecting the genome like a pearl necklace. The encapsidated genomic RNA is termed the nucleocapsid (NC) and serves as template for viral transcription and replication. Protein N binds protein P in the NC through a different interaction, and can be phosphorylated. Subsequent viral replication is dependent on intracellular concentration of newly synthesized protein N. During replication, encapsidation by protein N is coupled to RNA synthesis and all replicative products are resistant to nucleases.</text>
</comment>
<keyword evidence="8 14" id="KW-0543">Viral nucleoprotein</keyword>